<gene>
    <name evidence="1" type="ORF">NP493_156g05035</name>
</gene>
<name>A0AAD9P4C6_RIDPI</name>
<sequence length="40" mass="4566">MTPEGSTSRWLMDVGERFIVLQKSCTHIQVFCLLCPSKHS</sequence>
<reference evidence="1" key="1">
    <citation type="journal article" date="2023" name="Mol. Biol. Evol.">
        <title>Third-Generation Sequencing Reveals the Adaptive Role of the Epigenome in Three Deep-Sea Polychaetes.</title>
        <authorList>
            <person name="Perez M."/>
            <person name="Aroh O."/>
            <person name="Sun Y."/>
            <person name="Lan Y."/>
            <person name="Juniper S.K."/>
            <person name="Young C.R."/>
            <person name="Angers B."/>
            <person name="Qian P.Y."/>
        </authorList>
    </citation>
    <scope>NUCLEOTIDE SEQUENCE</scope>
    <source>
        <strain evidence="1">R07B-5</strain>
    </source>
</reference>
<protein>
    <submittedName>
        <fullName evidence="1">Uncharacterized protein</fullName>
    </submittedName>
</protein>
<comment type="caution">
    <text evidence="1">The sequence shown here is derived from an EMBL/GenBank/DDBJ whole genome shotgun (WGS) entry which is preliminary data.</text>
</comment>
<evidence type="ECO:0000313" key="2">
    <source>
        <dbReference type="Proteomes" id="UP001209878"/>
    </source>
</evidence>
<evidence type="ECO:0000313" key="1">
    <source>
        <dbReference type="EMBL" id="KAK2187725.1"/>
    </source>
</evidence>
<accession>A0AAD9P4C6</accession>
<dbReference type="Proteomes" id="UP001209878">
    <property type="component" value="Unassembled WGS sequence"/>
</dbReference>
<organism evidence="1 2">
    <name type="scientific">Ridgeia piscesae</name>
    <name type="common">Tubeworm</name>
    <dbReference type="NCBI Taxonomy" id="27915"/>
    <lineage>
        <taxon>Eukaryota</taxon>
        <taxon>Metazoa</taxon>
        <taxon>Spiralia</taxon>
        <taxon>Lophotrochozoa</taxon>
        <taxon>Annelida</taxon>
        <taxon>Polychaeta</taxon>
        <taxon>Sedentaria</taxon>
        <taxon>Canalipalpata</taxon>
        <taxon>Sabellida</taxon>
        <taxon>Siboglinidae</taxon>
        <taxon>Ridgeia</taxon>
    </lineage>
</organism>
<dbReference type="AlphaFoldDB" id="A0AAD9P4C6"/>
<dbReference type="EMBL" id="JAODUO010000156">
    <property type="protein sequence ID" value="KAK2187725.1"/>
    <property type="molecule type" value="Genomic_DNA"/>
</dbReference>
<keyword evidence="2" id="KW-1185">Reference proteome</keyword>
<proteinExistence type="predicted"/>